<keyword evidence="1" id="KW-0812">Transmembrane</keyword>
<dbReference type="Proteomes" id="UP000092445">
    <property type="component" value="Unassembled WGS sequence"/>
</dbReference>
<dbReference type="VEuPathDB" id="VectorBase:GPAI038340"/>
<proteinExistence type="predicted"/>
<dbReference type="EnsemblMetazoa" id="GPAI038340-RA">
    <property type="protein sequence ID" value="GPAI038340-PA"/>
    <property type="gene ID" value="GPAI038340"/>
</dbReference>
<reference evidence="3" key="1">
    <citation type="submission" date="2014-03" db="EMBL/GenBank/DDBJ databases">
        <authorList>
            <person name="Aksoy S."/>
            <person name="Warren W."/>
            <person name="Wilson R.K."/>
        </authorList>
    </citation>
    <scope>NUCLEOTIDE SEQUENCE [LARGE SCALE GENOMIC DNA]</scope>
    <source>
        <strain evidence="3">IAEA</strain>
    </source>
</reference>
<protein>
    <submittedName>
        <fullName evidence="2">Uncharacterized protein</fullName>
    </submittedName>
</protein>
<evidence type="ECO:0000313" key="3">
    <source>
        <dbReference type="Proteomes" id="UP000092445"/>
    </source>
</evidence>
<keyword evidence="1" id="KW-1133">Transmembrane helix</keyword>
<accession>A0A1B0A9B3</accession>
<evidence type="ECO:0000313" key="2">
    <source>
        <dbReference type="EnsemblMetazoa" id="GPAI038340-PA"/>
    </source>
</evidence>
<name>A0A1B0A9B3_GLOPL</name>
<reference evidence="2" key="2">
    <citation type="submission" date="2020-05" db="UniProtKB">
        <authorList>
            <consortium name="EnsemblMetazoa"/>
        </authorList>
    </citation>
    <scope>IDENTIFICATION</scope>
    <source>
        <strain evidence="2">IAEA</strain>
    </source>
</reference>
<keyword evidence="1" id="KW-0472">Membrane</keyword>
<feature type="transmembrane region" description="Helical" evidence="1">
    <location>
        <begin position="79"/>
        <end position="97"/>
    </location>
</feature>
<organism evidence="2 3">
    <name type="scientific">Glossina pallidipes</name>
    <name type="common">Tsetse fly</name>
    <dbReference type="NCBI Taxonomy" id="7398"/>
    <lineage>
        <taxon>Eukaryota</taxon>
        <taxon>Metazoa</taxon>
        <taxon>Ecdysozoa</taxon>
        <taxon>Arthropoda</taxon>
        <taxon>Hexapoda</taxon>
        <taxon>Insecta</taxon>
        <taxon>Pterygota</taxon>
        <taxon>Neoptera</taxon>
        <taxon>Endopterygota</taxon>
        <taxon>Diptera</taxon>
        <taxon>Brachycera</taxon>
        <taxon>Muscomorpha</taxon>
        <taxon>Hippoboscoidea</taxon>
        <taxon>Glossinidae</taxon>
        <taxon>Glossina</taxon>
    </lineage>
</organism>
<dbReference type="AlphaFoldDB" id="A0A1B0A9B3"/>
<dbReference type="STRING" id="7398.A0A1B0A9B3"/>
<sequence>MHNNQNTQIPKQQNMLTATIFRQMSREHNGLCKGLTDLAASTSASIPASNVPPLDFYIAFHIIHVFVGAVTLTTIYKKYWLNLSFEVLLFTILYYGVHSK</sequence>
<feature type="transmembrane region" description="Helical" evidence="1">
    <location>
        <begin position="54"/>
        <end position="72"/>
    </location>
</feature>
<evidence type="ECO:0000256" key="1">
    <source>
        <dbReference type="SAM" id="Phobius"/>
    </source>
</evidence>
<keyword evidence="3" id="KW-1185">Reference proteome</keyword>